<comment type="similarity">
    <text evidence="1 4">Belongs to the bacterial histone-like protein family.</text>
</comment>
<evidence type="ECO:0000313" key="6">
    <source>
        <dbReference type="Proteomes" id="UP001589858"/>
    </source>
</evidence>
<sequence length="102" mass="10653">MRVKFASERNAMNTTDLAEKIAAANGSTKADAKKAVELVFAAIADAAAAGEEVNLPGFGKFKVKESAAREGRNPSTGETIQIAASRKLGFTQAKALKDKLNG</sequence>
<comment type="caution">
    <text evidence="5">The sequence shown here is derived from an EMBL/GenBank/DDBJ whole genome shotgun (WGS) entry which is preliminary data.</text>
</comment>
<evidence type="ECO:0000313" key="5">
    <source>
        <dbReference type="EMBL" id="MFC0684871.1"/>
    </source>
</evidence>
<organism evidence="5 6">
    <name type="scientific">Novosphingobium clariflavum</name>
    <dbReference type="NCBI Taxonomy" id="2029884"/>
    <lineage>
        <taxon>Bacteria</taxon>
        <taxon>Pseudomonadati</taxon>
        <taxon>Pseudomonadota</taxon>
        <taxon>Alphaproteobacteria</taxon>
        <taxon>Sphingomonadales</taxon>
        <taxon>Sphingomonadaceae</taxon>
        <taxon>Novosphingobium</taxon>
    </lineage>
</organism>
<keyword evidence="6" id="KW-1185">Reference proteome</keyword>
<dbReference type="Gene3D" id="4.10.520.10">
    <property type="entry name" value="IHF-like DNA-binding proteins"/>
    <property type="match status" value="1"/>
</dbReference>
<evidence type="ECO:0000256" key="4">
    <source>
        <dbReference type="RuleBase" id="RU003939"/>
    </source>
</evidence>
<dbReference type="EMBL" id="JBHLTM010000033">
    <property type="protein sequence ID" value="MFC0684871.1"/>
    <property type="molecule type" value="Genomic_DNA"/>
</dbReference>
<dbReference type="GO" id="GO:0003677">
    <property type="term" value="F:DNA binding"/>
    <property type="evidence" value="ECO:0007669"/>
    <property type="project" value="UniProtKB-KW"/>
</dbReference>
<dbReference type="SMART" id="SM00411">
    <property type="entry name" value="BHL"/>
    <property type="match status" value="1"/>
</dbReference>
<protein>
    <submittedName>
        <fullName evidence="5">HU family DNA-binding protein</fullName>
    </submittedName>
</protein>
<dbReference type="SUPFAM" id="SSF47729">
    <property type="entry name" value="IHF-like DNA-binding proteins"/>
    <property type="match status" value="1"/>
</dbReference>
<accession>A0ABV6S730</accession>
<evidence type="ECO:0000256" key="2">
    <source>
        <dbReference type="ARBA" id="ARBA00023067"/>
    </source>
</evidence>
<dbReference type="PANTHER" id="PTHR33175">
    <property type="entry name" value="DNA-BINDING PROTEIN HU"/>
    <property type="match status" value="1"/>
</dbReference>
<name>A0ABV6S730_9SPHN</name>
<keyword evidence="2" id="KW-0226">DNA condensation</keyword>
<keyword evidence="3 5" id="KW-0238">DNA-binding</keyword>
<dbReference type="RefSeq" id="WP_255535886.1">
    <property type="nucleotide sequence ID" value="NZ_JAPCWC010000046.1"/>
</dbReference>
<reference evidence="5 6" key="1">
    <citation type="submission" date="2024-09" db="EMBL/GenBank/DDBJ databases">
        <authorList>
            <person name="Sun Q."/>
            <person name="Mori K."/>
        </authorList>
    </citation>
    <scope>NUCLEOTIDE SEQUENCE [LARGE SCALE GENOMIC DNA]</scope>
    <source>
        <strain evidence="5 6">CICC 11035S</strain>
    </source>
</reference>
<dbReference type="Pfam" id="PF00216">
    <property type="entry name" value="Bac_DNA_binding"/>
    <property type="match status" value="1"/>
</dbReference>
<dbReference type="Proteomes" id="UP001589858">
    <property type="component" value="Unassembled WGS sequence"/>
</dbReference>
<evidence type="ECO:0000256" key="3">
    <source>
        <dbReference type="ARBA" id="ARBA00023125"/>
    </source>
</evidence>
<dbReference type="InterPro" id="IPR010992">
    <property type="entry name" value="IHF-like_DNA-bd_dom_sf"/>
</dbReference>
<proteinExistence type="inferred from homology"/>
<gene>
    <name evidence="5" type="ORF">ACFFF8_09720</name>
</gene>
<dbReference type="CDD" id="cd00591">
    <property type="entry name" value="HU_IHF"/>
    <property type="match status" value="1"/>
</dbReference>
<evidence type="ECO:0000256" key="1">
    <source>
        <dbReference type="ARBA" id="ARBA00010529"/>
    </source>
</evidence>
<dbReference type="InterPro" id="IPR000119">
    <property type="entry name" value="Hist_DNA-bd"/>
</dbReference>
<dbReference type="PRINTS" id="PR01727">
    <property type="entry name" value="DNABINDINGHU"/>
</dbReference>
<dbReference type="PANTHER" id="PTHR33175:SF3">
    <property type="entry name" value="DNA-BINDING PROTEIN HU-BETA"/>
    <property type="match status" value="1"/>
</dbReference>